<dbReference type="InterPro" id="IPR023606">
    <property type="entry name" value="CoA-Trfase_III_dom_1_sf"/>
</dbReference>
<dbReference type="Gene3D" id="3.40.50.10540">
    <property type="entry name" value="Crotonobetainyl-coa:carnitine coa-transferase, domain 1"/>
    <property type="match status" value="1"/>
</dbReference>
<proteinExistence type="predicted"/>
<dbReference type="SUPFAM" id="SSF89796">
    <property type="entry name" value="CoA-transferase family III (CaiB/BaiF)"/>
    <property type="match status" value="1"/>
</dbReference>
<dbReference type="AlphaFoldDB" id="A0A6J7IVU5"/>
<sequence length="405" mass="44381">MNFPNAALSDLRIVEGSAFVAAPLGGLTLAQLGADVIRFDHLGGGLDSHRWPVTNENQSLFWIGLNRGKSSIQVDLKAAKGREIISDLITAPGRDAGIFLTNLPAKDELSYEALRKKRPDLIMVSLTGNYDGTSEVDYTVHPSFGYPSITGPSGSKVPVNSVLPTWDLILGNMVAIAILVAERRRRATGEGELIKIALSDVALSVVGALGRLSQAHIGTEEIQADGNFLYGAFGANFTTKDNCEVMLVGLTPRQWASIKNALEIEDELKEIAEKHGVNLDHEADRFRFRREISDVIRPIINQASLKDLSALFSKFNVSWSKYQSFTELLKNDPRASEANPIFSYKNQEGIGELPNISSPIRFTHTNNLVSQPAPQFGANTEEVLKRILQLSESEIQSLKESNLIN</sequence>
<dbReference type="InterPro" id="IPR050509">
    <property type="entry name" value="CoA-transferase_III"/>
</dbReference>
<dbReference type="PANTHER" id="PTHR48228">
    <property type="entry name" value="SUCCINYL-COA--D-CITRAMALATE COA-TRANSFERASE"/>
    <property type="match status" value="1"/>
</dbReference>
<dbReference type="PANTHER" id="PTHR48228:SF5">
    <property type="entry name" value="ALPHA-METHYLACYL-COA RACEMASE"/>
    <property type="match status" value="1"/>
</dbReference>
<organism evidence="1">
    <name type="scientific">freshwater metagenome</name>
    <dbReference type="NCBI Taxonomy" id="449393"/>
    <lineage>
        <taxon>unclassified sequences</taxon>
        <taxon>metagenomes</taxon>
        <taxon>ecological metagenomes</taxon>
    </lineage>
</organism>
<evidence type="ECO:0000313" key="1">
    <source>
        <dbReference type="EMBL" id="CAB4935005.1"/>
    </source>
</evidence>
<reference evidence="1" key="1">
    <citation type="submission" date="2020-05" db="EMBL/GenBank/DDBJ databases">
        <authorList>
            <person name="Chiriac C."/>
            <person name="Salcher M."/>
            <person name="Ghai R."/>
            <person name="Kavagutti S V."/>
        </authorList>
    </citation>
    <scope>NUCLEOTIDE SEQUENCE</scope>
</reference>
<gene>
    <name evidence="1" type="ORF">UFOPK3684_01166</name>
</gene>
<dbReference type="InterPro" id="IPR044855">
    <property type="entry name" value="CoA-Trfase_III_dom3_sf"/>
</dbReference>
<dbReference type="Pfam" id="PF02515">
    <property type="entry name" value="CoA_transf_3"/>
    <property type="match status" value="1"/>
</dbReference>
<dbReference type="EMBL" id="CAFBMZ010000100">
    <property type="protein sequence ID" value="CAB4935005.1"/>
    <property type="molecule type" value="Genomic_DNA"/>
</dbReference>
<dbReference type="InterPro" id="IPR003673">
    <property type="entry name" value="CoA-Trfase_fam_III"/>
</dbReference>
<dbReference type="GO" id="GO:0003824">
    <property type="term" value="F:catalytic activity"/>
    <property type="evidence" value="ECO:0007669"/>
    <property type="project" value="InterPro"/>
</dbReference>
<protein>
    <submittedName>
        <fullName evidence="1">Unannotated protein</fullName>
    </submittedName>
</protein>
<accession>A0A6J7IVU5</accession>
<name>A0A6J7IVU5_9ZZZZ</name>
<dbReference type="Gene3D" id="3.30.1540.10">
    <property type="entry name" value="formyl-coa transferase, domain 3"/>
    <property type="match status" value="1"/>
</dbReference>